<dbReference type="AlphaFoldDB" id="A0A3N7J6A7"/>
<dbReference type="GO" id="GO:0016746">
    <property type="term" value="F:acyltransferase activity"/>
    <property type="evidence" value="ECO:0007669"/>
    <property type="project" value="UniProtKB-KW"/>
</dbReference>
<dbReference type="InterPro" id="IPR045304">
    <property type="entry name" value="LbH_SAT"/>
</dbReference>
<dbReference type="EMBL" id="QUSW01000001">
    <property type="protein sequence ID" value="RQP26342.1"/>
    <property type="molecule type" value="Genomic_DNA"/>
</dbReference>
<dbReference type="InterPro" id="IPR001451">
    <property type="entry name" value="Hexapep"/>
</dbReference>
<proteinExistence type="inferred from homology"/>
<accession>A0A3N7J6A7</accession>
<keyword evidence="6" id="KW-1185">Reference proteome</keyword>
<evidence type="ECO:0000256" key="4">
    <source>
        <dbReference type="ARBA" id="ARBA00023315"/>
    </source>
</evidence>
<evidence type="ECO:0000256" key="2">
    <source>
        <dbReference type="ARBA" id="ARBA00022679"/>
    </source>
</evidence>
<dbReference type="Pfam" id="PF00132">
    <property type="entry name" value="Hexapep"/>
    <property type="match status" value="1"/>
</dbReference>
<protein>
    <submittedName>
        <fullName evidence="5">Serine acetyltransferase</fullName>
    </submittedName>
</protein>
<comment type="caution">
    <text evidence="5">The sequence shown here is derived from an EMBL/GenBank/DDBJ whole genome shotgun (WGS) entry which is preliminary data.</text>
</comment>
<dbReference type="Proteomes" id="UP000267464">
    <property type="component" value="Unassembled WGS sequence"/>
</dbReference>
<comment type="similarity">
    <text evidence="1">Belongs to the transferase hexapeptide repeat family.</text>
</comment>
<dbReference type="CDD" id="cd03354">
    <property type="entry name" value="LbH_SAT"/>
    <property type="match status" value="1"/>
</dbReference>
<reference evidence="5 6" key="1">
    <citation type="submission" date="2018-08" db="EMBL/GenBank/DDBJ databases">
        <authorList>
            <person name="Khan S.A."/>
            <person name="Jeon C.O."/>
            <person name="Chun B.H."/>
            <person name="Jeong S.E."/>
        </authorList>
    </citation>
    <scope>NUCLEOTIDE SEQUENCE [LARGE SCALE GENOMIC DNA]</scope>
    <source>
        <strain evidence="5 6">S-16</strain>
    </source>
</reference>
<keyword evidence="3" id="KW-0677">Repeat</keyword>
<name>A0A3N7J6A7_9BURK</name>
<dbReference type="Gene3D" id="2.160.10.10">
    <property type="entry name" value="Hexapeptide repeat proteins"/>
    <property type="match status" value="1"/>
</dbReference>
<dbReference type="InterPro" id="IPR018357">
    <property type="entry name" value="Hexapep_transf_CS"/>
</dbReference>
<dbReference type="SUPFAM" id="SSF51161">
    <property type="entry name" value="Trimeric LpxA-like enzymes"/>
    <property type="match status" value="1"/>
</dbReference>
<keyword evidence="4" id="KW-0012">Acyltransferase</keyword>
<dbReference type="InterPro" id="IPR011004">
    <property type="entry name" value="Trimer_LpxA-like_sf"/>
</dbReference>
<dbReference type="PROSITE" id="PS00101">
    <property type="entry name" value="HEXAPEP_TRANSFERASES"/>
    <property type="match status" value="1"/>
</dbReference>
<sequence>MTPPRQPSAEDSNPQRRLVRALLNSIRSYQHHKTRRGAIALVMRKLARLRYEVLSVLTGSDVGITAKFGTNFRLPHPVGVVVHERAVIGDDCMFMQQVTIGILADHRVPTIGSRVYIGTGAKVLGHVSIGDDARIGANAVVLSDVPAGATAVGIPARIIVRKSHEAPSPEPK</sequence>
<evidence type="ECO:0000256" key="3">
    <source>
        <dbReference type="ARBA" id="ARBA00022737"/>
    </source>
</evidence>
<organism evidence="5 6">
    <name type="scientific">Piscinibacter terrae</name>
    <dbReference type="NCBI Taxonomy" id="2496871"/>
    <lineage>
        <taxon>Bacteria</taxon>
        <taxon>Pseudomonadati</taxon>
        <taxon>Pseudomonadota</taxon>
        <taxon>Betaproteobacteria</taxon>
        <taxon>Burkholderiales</taxon>
        <taxon>Sphaerotilaceae</taxon>
        <taxon>Piscinibacter</taxon>
    </lineage>
</organism>
<dbReference type="RefSeq" id="WP_124539021.1">
    <property type="nucleotide sequence ID" value="NZ_QUSW01000001.1"/>
</dbReference>
<evidence type="ECO:0000256" key="1">
    <source>
        <dbReference type="ARBA" id="ARBA00007274"/>
    </source>
</evidence>
<evidence type="ECO:0000313" key="5">
    <source>
        <dbReference type="EMBL" id="RQP26342.1"/>
    </source>
</evidence>
<keyword evidence="2 5" id="KW-0808">Transferase</keyword>
<evidence type="ECO:0000313" key="6">
    <source>
        <dbReference type="Proteomes" id="UP000267464"/>
    </source>
</evidence>
<dbReference type="OrthoDB" id="8612290at2"/>
<dbReference type="PANTHER" id="PTHR42811">
    <property type="entry name" value="SERINE ACETYLTRANSFERASE"/>
    <property type="match status" value="1"/>
</dbReference>
<gene>
    <name evidence="5" type="ORF">DZC73_04775</name>
</gene>
<reference evidence="5 6" key="2">
    <citation type="submission" date="2018-12" db="EMBL/GenBank/DDBJ databases">
        <title>Rhizobacter gummiphilus sp. nov., a rubber-degrading bacterium isolated from the soil of a botanical garden in Japan.</title>
        <authorList>
            <person name="Shunsuke S.S."/>
        </authorList>
    </citation>
    <scope>NUCLEOTIDE SEQUENCE [LARGE SCALE GENOMIC DNA]</scope>
    <source>
        <strain evidence="5 6">S-16</strain>
    </source>
</reference>